<dbReference type="EMBL" id="JAGQDG010000006">
    <property type="protein sequence ID" value="MBQ0936892.1"/>
    <property type="molecule type" value="Genomic_DNA"/>
</dbReference>
<dbReference type="RefSeq" id="WP_210810292.1">
    <property type="nucleotide sequence ID" value="NZ_JAGQDG010000006.1"/>
</dbReference>
<reference evidence="1 2" key="1">
    <citation type="submission" date="2021-04" db="EMBL/GenBank/DDBJ databases">
        <title>The genome sequence of type strain Ideonella paludis KCTC 32238.</title>
        <authorList>
            <person name="Liu Y."/>
        </authorList>
    </citation>
    <scope>NUCLEOTIDE SEQUENCE [LARGE SCALE GENOMIC DNA]</scope>
    <source>
        <strain evidence="1 2">KCTC 32238</strain>
    </source>
</reference>
<protein>
    <recommendedName>
        <fullName evidence="3">Glycosyltransferase</fullName>
    </recommendedName>
</protein>
<dbReference type="Proteomes" id="UP000672097">
    <property type="component" value="Unassembled WGS sequence"/>
</dbReference>
<name>A0ABS5E0H4_9BURK</name>
<gene>
    <name evidence="1" type="ORF">KAK11_16315</name>
</gene>
<evidence type="ECO:0000313" key="1">
    <source>
        <dbReference type="EMBL" id="MBQ0936892.1"/>
    </source>
</evidence>
<accession>A0ABS5E0H4</accession>
<sequence length="333" mass="37238">MKVHVLCPASSVTGGPEALHQFVDAGQRLGYDMAMVYLPEDDPDPTPAVFKMYRPRVVRDIVDAPDSVVVVPETGTLQLLELRHATRALWWLSVEHFAVRNEAMRQAQKMPAGQRGPLDFVFDPRFGVVHFAQSEYARQFVARQGAEALMLTDYVRDEIVERARALRGGEKQNIVAYNPKKGLEFTQKLMAASPAEIQWVPIENMSPAEVAQLLGRSKVYVDFGPHPGRDRIPREAALCGCVVITNTQGSAGNEVDVPIGPDYKFDERHTLCVPQVLARIGEAMVDHARMAEGFAAYRQWIEDHRQAFLQESYTCLATLEAQIAQRARQRLAA</sequence>
<organism evidence="1 2">
    <name type="scientific">Ideonella paludis</name>
    <dbReference type="NCBI Taxonomy" id="1233411"/>
    <lineage>
        <taxon>Bacteria</taxon>
        <taxon>Pseudomonadati</taxon>
        <taxon>Pseudomonadota</taxon>
        <taxon>Betaproteobacteria</taxon>
        <taxon>Burkholderiales</taxon>
        <taxon>Sphaerotilaceae</taxon>
        <taxon>Ideonella</taxon>
    </lineage>
</organism>
<evidence type="ECO:0000313" key="2">
    <source>
        <dbReference type="Proteomes" id="UP000672097"/>
    </source>
</evidence>
<evidence type="ECO:0008006" key="3">
    <source>
        <dbReference type="Google" id="ProtNLM"/>
    </source>
</evidence>
<keyword evidence="2" id="KW-1185">Reference proteome</keyword>
<proteinExistence type="predicted"/>
<comment type="caution">
    <text evidence="1">The sequence shown here is derived from an EMBL/GenBank/DDBJ whole genome shotgun (WGS) entry which is preliminary data.</text>
</comment>